<dbReference type="PROSITE" id="PS51257">
    <property type="entry name" value="PROKAR_LIPOPROTEIN"/>
    <property type="match status" value="1"/>
</dbReference>
<dbReference type="Gene3D" id="1.25.40.390">
    <property type="match status" value="2"/>
</dbReference>
<dbReference type="InterPro" id="IPR011990">
    <property type="entry name" value="TPR-like_helical_dom_sf"/>
</dbReference>
<feature type="signal peptide" evidence="1">
    <location>
        <begin position="1"/>
        <end position="18"/>
    </location>
</feature>
<evidence type="ECO:0000313" key="3">
    <source>
        <dbReference type="Proteomes" id="UP000725002"/>
    </source>
</evidence>
<organism evidence="2 3">
    <name type="scientific">Candidatus Cryptobacteroides avicola</name>
    <dbReference type="NCBI Taxonomy" id="2840757"/>
    <lineage>
        <taxon>Bacteria</taxon>
        <taxon>Pseudomonadati</taxon>
        <taxon>Bacteroidota</taxon>
        <taxon>Bacteroidia</taxon>
        <taxon>Bacteroidales</taxon>
        <taxon>Candidatus Cryptobacteroides</taxon>
    </lineage>
</organism>
<reference evidence="2" key="2">
    <citation type="journal article" date="2021" name="PeerJ">
        <title>Extensive microbial diversity within the chicken gut microbiome revealed by metagenomics and culture.</title>
        <authorList>
            <person name="Gilroy R."/>
            <person name="Ravi A."/>
            <person name="Getino M."/>
            <person name="Pursley I."/>
            <person name="Horton D.L."/>
            <person name="Alikhan N.F."/>
            <person name="Baker D."/>
            <person name="Gharbi K."/>
            <person name="Hall N."/>
            <person name="Watson M."/>
            <person name="Adriaenssens E.M."/>
            <person name="Foster-Nyarko E."/>
            <person name="Jarju S."/>
            <person name="Secka A."/>
            <person name="Antonio M."/>
            <person name="Oren A."/>
            <person name="Chaudhuri R.R."/>
            <person name="La Ragione R."/>
            <person name="Hildebrand F."/>
            <person name="Pallen M.J."/>
        </authorList>
    </citation>
    <scope>NUCLEOTIDE SEQUENCE</scope>
    <source>
        <strain evidence="2">G3-8215</strain>
    </source>
</reference>
<keyword evidence="1" id="KW-0732">Signal</keyword>
<gene>
    <name evidence="2" type="ORF">IAB75_00225</name>
</gene>
<evidence type="ECO:0000313" key="2">
    <source>
        <dbReference type="EMBL" id="MBO8482538.1"/>
    </source>
</evidence>
<name>A0A940DSJ3_9BACT</name>
<dbReference type="Pfam" id="PF12741">
    <property type="entry name" value="SusD-like"/>
    <property type="match status" value="2"/>
</dbReference>
<comment type="caution">
    <text evidence="2">The sequence shown here is derived from an EMBL/GenBank/DDBJ whole genome shotgun (WGS) entry which is preliminary data.</text>
</comment>
<dbReference type="EMBL" id="JADILV010000003">
    <property type="protein sequence ID" value="MBO8482538.1"/>
    <property type="molecule type" value="Genomic_DNA"/>
</dbReference>
<protein>
    <submittedName>
        <fullName evidence="2">SusD/RagB family nutrient-binding outer membrane lipoprotein</fullName>
    </submittedName>
</protein>
<proteinExistence type="predicted"/>
<dbReference type="AlphaFoldDB" id="A0A940DSJ3"/>
<accession>A0A940DSJ3</accession>
<feature type="chain" id="PRO_5037405118" evidence="1">
    <location>
        <begin position="19"/>
        <end position="693"/>
    </location>
</feature>
<evidence type="ECO:0000256" key="1">
    <source>
        <dbReference type="SAM" id="SignalP"/>
    </source>
</evidence>
<dbReference type="SUPFAM" id="SSF48452">
    <property type="entry name" value="TPR-like"/>
    <property type="match status" value="1"/>
</dbReference>
<sequence>MKNILRILSVGAFAVAFAGCADFEEINQDPQATDASKVEPYYALNKSIMQAQQNPDTGERLFVINWASLARQDGEDGYGTAVGQYNDDHTVNCYNYMCNAIKYVVDAIDLCDIHLADENIGEHDSQFLPNVKSFARIWKVYVMTEFVDSFGPMPIEGFKGMNPEFNSVKDVYYYFYDELRDAISQINVNVQPTEAEMKCDPSYSYDASKWKAYGISLWMRLAMRLSEVDHEKARAEFEAAVAAGDGILTADQIFGVQEKSGWDDLSGVMSRTWDWQTLSSTVANLMMNLGTPSLDALKDPGKVLYSAPDVKRYEPYVKDSDTYLGKRFEDFYSGATDNPTKQFFFDGLPSTLDPRAFVYFTLPGDYSNRIETGYATFPGAVNAYQITGMFAKNESTEEVTMIPETETDATYSWNGLPAGWTQDDYLDLNGLVNGQMQEIPNPDYDPSVPDSEPTIKTTLSGYGGTYPQLAEKYRNNTQKRVFFGPWETYFLLAEAALYNWNVGISAQEAYEAGIKASLDYTGMGALYSDYIASTSYNRVGTSVNWDHTDEPASVTMTYYDGMTGKKGEWTYNYPNPANILYKGKVLNDHLTKIITQKYIANTPWLPLENLCDHSRLGLPFWDIPASSRLLPYMPEYTLTSYEDAQKPGYFAQRMVYPSSLRNADPAGYETAVELLGGDDSRVTPLWWAIGGHE</sequence>
<keyword evidence="2" id="KW-0449">Lipoprotein</keyword>
<dbReference type="Proteomes" id="UP000725002">
    <property type="component" value="Unassembled WGS sequence"/>
</dbReference>
<dbReference type="InterPro" id="IPR024302">
    <property type="entry name" value="SusD-like"/>
</dbReference>
<reference evidence="2" key="1">
    <citation type="submission" date="2020-10" db="EMBL/GenBank/DDBJ databases">
        <authorList>
            <person name="Gilroy R."/>
        </authorList>
    </citation>
    <scope>NUCLEOTIDE SEQUENCE</scope>
    <source>
        <strain evidence="2">G3-8215</strain>
    </source>
</reference>